<feature type="region of interest" description="Disordered" evidence="9">
    <location>
        <begin position="1"/>
        <end position="41"/>
    </location>
</feature>
<dbReference type="InterPro" id="IPR023058">
    <property type="entry name" value="PPIase_PpiC_CS"/>
</dbReference>
<keyword evidence="8 11" id="KW-0413">Isomerase</keyword>
<dbReference type="SUPFAM" id="SSF109998">
    <property type="entry name" value="Triger factor/SurA peptide-binding domain-like"/>
    <property type="match status" value="1"/>
</dbReference>
<dbReference type="InterPro" id="IPR046357">
    <property type="entry name" value="PPIase_dom_sf"/>
</dbReference>
<dbReference type="AlphaFoldDB" id="A0A3D9FGT7"/>
<dbReference type="InterPro" id="IPR027304">
    <property type="entry name" value="Trigger_fact/SurA_dom_sf"/>
</dbReference>
<dbReference type="PANTHER" id="PTHR47245:SF2">
    <property type="entry name" value="PEPTIDYL-PROLYL CIS-TRANS ISOMERASE HP_0175-RELATED"/>
    <property type="match status" value="1"/>
</dbReference>
<evidence type="ECO:0000256" key="1">
    <source>
        <dbReference type="ARBA" id="ARBA00000971"/>
    </source>
</evidence>
<dbReference type="EMBL" id="QRDP01000004">
    <property type="protein sequence ID" value="RED16321.1"/>
    <property type="molecule type" value="Genomic_DNA"/>
</dbReference>
<dbReference type="PROSITE" id="PS01096">
    <property type="entry name" value="PPIC_PPIASE_1"/>
    <property type="match status" value="1"/>
</dbReference>
<comment type="catalytic activity">
    <reaction evidence="1">
        <text>[protein]-peptidylproline (omega=180) = [protein]-peptidylproline (omega=0)</text>
        <dbReference type="Rhea" id="RHEA:16237"/>
        <dbReference type="Rhea" id="RHEA-COMP:10747"/>
        <dbReference type="Rhea" id="RHEA-COMP:10748"/>
        <dbReference type="ChEBI" id="CHEBI:83833"/>
        <dbReference type="ChEBI" id="CHEBI:83834"/>
        <dbReference type="EC" id="5.2.1.8"/>
    </reaction>
</comment>
<comment type="similarity">
    <text evidence="2">Belongs to the PpiC/parvulin rotamase family.</text>
</comment>
<evidence type="ECO:0000256" key="2">
    <source>
        <dbReference type="ARBA" id="ARBA00007656"/>
    </source>
</evidence>
<gene>
    <name evidence="11" type="ORF">DFR46_1343</name>
</gene>
<dbReference type="Gene3D" id="3.10.50.40">
    <property type="match status" value="1"/>
</dbReference>
<evidence type="ECO:0000259" key="10">
    <source>
        <dbReference type="PROSITE" id="PS50198"/>
    </source>
</evidence>
<reference evidence="11 12" key="1">
    <citation type="submission" date="2018-07" db="EMBL/GenBank/DDBJ databases">
        <title>Genomic Encyclopedia of Type Strains, Phase IV (KMG-IV): sequencing the most valuable type-strain genomes for metagenomic binning, comparative biology and taxonomic classification.</title>
        <authorList>
            <person name="Goeker M."/>
        </authorList>
    </citation>
    <scope>NUCLEOTIDE SEQUENCE [LARGE SCALE GENOMIC DNA]</scope>
    <source>
        <strain evidence="11 12">DSM 26725</strain>
    </source>
</reference>
<dbReference type="Proteomes" id="UP000256310">
    <property type="component" value="Unassembled WGS sequence"/>
</dbReference>
<evidence type="ECO:0000313" key="12">
    <source>
        <dbReference type="Proteomes" id="UP000256310"/>
    </source>
</evidence>
<feature type="domain" description="PpiC" evidence="10">
    <location>
        <begin position="117"/>
        <end position="219"/>
    </location>
</feature>
<dbReference type="Pfam" id="PF00639">
    <property type="entry name" value="Rotamase"/>
    <property type="match status" value="1"/>
</dbReference>
<evidence type="ECO:0000256" key="8">
    <source>
        <dbReference type="PROSITE-ProRule" id="PRU00278"/>
    </source>
</evidence>
<comment type="caution">
    <text evidence="11">The sequence shown here is derived from an EMBL/GenBank/DDBJ whole genome shotgun (WGS) entry which is preliminary data.</text>
</comment>
<keyword evidence="5 8" id="KW-0697">Rotamase</keyword>
<accession>A0A3D9FGT7</accession>
<sequence>MITGMSEHPQGGEPISVNGTPVPPEAIAAEAQNHPSDNPETAWAAAAEALAVKALLLGEAERLEIEVAELKDDKGRELAPEDARIEALLEQEVQTPKADEETCLRFYEQHKSRFTSPDLAEASHILFAARQDDETAYSKAVADAQGIIAELKDNPEHFADLAKLHSACPSADQGGNLGQLGPGQTVDEFDTFLFNLEEGQLCPVPVKTRYGAHVLKVGRKMAGETLPFEAVRARIADYLEEASWRRAVAQYIGILAGRAELQGLDLQGNASPLVQ</sequence>
<keyword evidence="12" id="KW-1185">Reference proteome</keyword>
<protein>
    <recommendedName>
        <fullName evidence="4">Parvulin-like PPIase</fullName>
        <ecNumber evidence="3">5.2.1.8</ecNumber>
    </recommendedName>
    <alternativeName>
        <fullName evidence="6">Peptidyl-prolyl cis-trans isomerase plp</fullName>
    </alternativeName>
    <alternativeName>
        <fullName evidence="7">Rotamase plp</fullName>
    </alternativeName>
</protein>
<proteinExistence type="inferred from homology"/>
<evidence type="ECO:0000313" key="11">
    <source>
        <dbReference type="EMBL" id="RED16321.1"/>
    </source>
</evidence>
<dbReference type="SUPFAM" id="SSF54534">
    <property type="entry name" value="FKBP-like"/>
    <property type="match status" value="1"/>
</dbReference>
<dbReference type="InterPro" id="IPR000297">
    <property type="entry name" value="PPIase_PpiC"/>
</dbReference>
<evidence type="ECO:0000256" key="6">
    <source>
        <dbReference type="ARBA" id="ARBA00030642"/>
    </source>
</evidence>
<evidence type="ECO:0000256" key="5">
    <source>
        <dbReference type="ARBA" id="ARBA00023110"/>
    </source>
</evidence>
<dbReference type="PANTHER" id="PTHR47245">
    <property type="entry name" value="PEPTIDYLPROLYL ISOMERASE"/>
    <property type="match status" value="1"/>
</dbReference>
<dbReference type="GO" id="GO:0003755">
    <property type="term" value="F:peptidyl-prolyl cis-trans isomerase activity"/>
    <property type="evidence" value="ECO:0007669"/>
    <property type="project" value="UniProtKB-KW"/>
</dbReference>
<dbReference type="InterPro" id="IPR050245">
    <property type="entry name" value="PrsA_foldase"/>
</dbReference>
<name>A0A3D9FGT7_9SPHN</name>
<evidence type="ECO:0000256" key="3">
    <source>
        <dbReference type="ARBA" id="ARBA00013194"/>
    </source>
</evidence>
<organism evidence="11 12">
    <name type="scientific">Parasphingopyxis lamellibrachiae</name>
    <dbReference type="NCBI Taxonomy" id="680125"/>
    <lineage>
        <taxon>Bacteria</taxon>
        <taxon>Pseudomonadati</taxon>
        <taxon>Pseudomonadota</taxon>
        <taxon>Alphaproteobacteria</taxon>
        <taxon>Sphingomonadales</taxon>
        <taxon>Sphingomonadaceae</taxon>
        <taxon>Parasphingopyxis</taxon>
    </lineage>
</organism>
<evidence type="ECO:0000256" key="9">
    <source>
        <dbReference type="SAM" id="MobiDB-lite"/>
    </source>
</evidence>
<dbReference type="EC" id="5.2.1.8" evidence="3"/>
<evidence type="ECO:0000256" key="7">
    <source>
        <dbReference type="ARBA" id="ARBA00031484"/>
    </source>
</evidence>
<evidence type="ECO:0000256" key="4">
    <source>
        <dbReference type="ARBA" id="ARBA00018370"/>
    </source>
</evidence>
<dbReference type="PROSITE" id="PS50198">
    <property type="entry name" value="PPIC_PPIASE_2"/>
    <property type="match status" value="1"/>
</dbReference>